<dbReference type="InterPro" id="IPR031107">
    <property type="entry name" value="Small_HSP"/>
</dbReference>
<reference evidence="5" key="1">
    <citation type="submission" date="2019-11" db="EMBL/GenBank/DDBJ databases">
        <authorList>
            <person name="Kojima H."/>
        </authorList>
    </citation>
    <scope>NUCLEOTIDE SEQUENCE</scope>
    <source>
        <strain evidence="5">H1576</strain>
    </source>
</reference>
<keyword evidence="6" id="KW-1185">Reference proteome</keyword>
<evidence type="ECO:0000256" key="2">
    <source>
        <dbReference type="RuleBase" id="RU003616"/>
    </source>
</evidence>
<keyword evidence="3" id="KW-0732">Signal</keyword>
<dbReference type="SUPFAM" id="SSF49764">
    <property type="entry name" value="HSP20-like chaperones"/>
    <property type="match status" value="1"/>
</dbReference>
<proteinExistence type="inferred from homology"/>
<dbReference type="EMBL" id="CP046072">
    <property type="protein sequence ID" value="QSZ41741.1"/>
    <property type="molecule type" value="Genomic_DNA"/>
</dbReference>
<dbReference type="CDD" id="cd06464">
    <property type="entry name" value="ACD_sHsps-like"/>
    <property type="match status" value="1"/>
</dbReference>
<dbReference type="Proteomes" id="UP000671852">
    <property type="component" value="Chromosome"/>
</dbReference>
<name>A0A975B024_9BACT</name>
<feature type="chain" id="PRO_5037823226" evidence="3">
    <location>
        <begin position="23"/>
        <end position="165"/>
    </location>
</feature>
<dbReference type="InterPro" id="IPR008978">
    <property type="entry name" value="HSP20-like_chaperone"/>
</dbReference>
<comment type="similarity">
    <text evidence="1 2">Belongs to the small heat shock protein (HSP20) family.</text>
</comment>
<dbReference type="AlphaFoldDB" id="A0A975B024"/>
<protein>
    <submittedName>
        <fullName evidence="5">Hsp20 family protein</fullName>
    </submittedName>
</protein>
<evidence type="ECO:0000256" key="3">
    <source>
        <dbReference type="SAM" id="SignalP"/>
    </source>
</evidence>
<organism evidence="5 6">
    <name type="scientific">Sulfurimonas aquatica</name>
    <dbReference type="NCBI Taxonomy" id="2672570"/>
    <lineage>
        <taxon>Bacteria</taxon>
        <taxon>Pseudomonadati</taxon>
        <taxon>Campylobacterota</taxon>
        <taxon>Epsilonproteobacteria</taxon>
        <taxon>Campylobacterales</taxon>
        <taxon>Sulfurimonadaceae</taxon>
        <taxon>Sulfurimonas</taxon>
    </lineage>
</organism>
<dbReference type="PROSITE" id="PS01031">
    <property type="entry name" value="SHSP"/>
    <property type="match status" value="1"/>
</dbReference>
<evidence type="ECO:0000259" key="4">
    <source>
        <dbReference type="PROSITE" id="PS01031"/>
    </source>
</evidence>
<feature type="domain" description="SHSP" evidence="4">
    <location>
        <begin position="52"/>
        <end position="165"/>
    </location>
</feature>
<dbReference type="Gene3D" id="2.60.40.790">
    <property type="match status" value="1"/>
</dbReference>
<feature type="signal peptide" evidence="3">
    <location>
        <begin position="1"/>
        <end position="22"/>
    </location>
</feature>
<sequence>MNKSLKSILLISMLGASLNASSWTMNQDFNDEFSKVDKYINSMINAHFKNNPRFNAQRPKLNMYDKDDKYILEFDVAGFEKKEIKLSIDQNNLLTLEGEKNSTLKEESGSLIREEVSYGKFKRVLQLPENADQNRVDTKHKNGILSVVIYKKELEKPKSKTIEIK</sequence>
<accession>A0A975B024</accession>
<dbReference type="KEGG" id="saqt:GJV85_06340"/>
<dbReference type="InterPro" id="IPR002068">
    <property type="entry name" value="A-crystallin/Hsp20_dom"/>
</dbReference>
<gene>
    <name evidence="5" type="ORF">GJV85_06340</name>
</gene>
<evidence type="ECO:0000313" key="5">
    <source>
        <dbReference type="EMBL" id="QSZ41741.1"/>
    </source>
</evidence>
<dbReference type="RefSeq" id="WP_207563023.1">
    <property type="nucleotide sequence ID" value="NZ_CP046072.1"/>
</dbReference>
<evidence type="ECO:0000313" key="6">
    <source>
        <dbReference type="Proteomes" id="UP000671852"/>
    </source>
</evidence>
<evidence type="ECO:0000256" key="1">
    <source>
        <dbReference type="PROSITE-ProRule" id="PRU00285"/>
    </source>
</evidence>
<reference evidence="5" key="2">
    <citation type="submission" date="2021-04" db="EMBL/GenBank/DDBJ databases">
        <title>Isolation and characterization of a novel species of the genus Sulfurimonas.</title>
        <authorList>
            <person name="Fukui M."/>
        </authorList>
    </citation>
    <scope>NUCLEOTIDE SEQUENCE</scope>
    <source>
        <strain evidence="5">H1576</strain>
    </source>
</reference>
<dbReference type="PANTHER" id="PTHR11527">
    <property type="entry name" value="HEAT-SHOCK PROTEIN 20 FAMILY MEMBER"/>
    <property type="match status" value="1"/>
</dbReference>
<dbReference type="Pfam" id="PF00011">
    <property type="entry name" value="HSP20"/>
    <property type="match status" value="1"/>
</dbReference>